<feature type="transmembrane region" description="Helical" evidence="9">
    <location>
        <begin position="195"/>
        <end position="216"/>
    </location>
</feature>
<dbReference type="InterPro" id="IPR001851">
    <property type="entry name" value="ABC_transp_permease"/>
</dbReference>
<sequence>MPSWEGTELDPFLLEAIVNGILLGGVFALPVLGLNLVFGVVDVVWLCYAELVMVGMYCVWFLYTQAGWPLIAAFAACLPVVAGLGLLLHQLVVRPLLSSPPITQVLATGGVLFILQGGAMLIFGTDFRSLGVEMPPMEVGEIFVSGTKLIAFVAALVGAGLLWTFLKFTYVGTAIRAIARDREVMPLMGVDPRRIYLVASAIGGTLAGLAACLLVVQLDVHPFIGLSFGPITFMICVMGGLGNMLGGFLAAFLMGVIISTGGFWWNTEMSYVVAFACFIVVMFARPRGLFAR</sequence>
<evidence type="ECO:0000256" key="3">
    <source>
        <dbReference type="ARBA" id="ARBA00022475"/>
    </source>
</evidence>
<evidence type="ECO:0000256" key="2">
    <source>
        <dbReference type="ARBA" id="ARBA00022448"/>
    </source>
</evidence>
<keyword evidence="4 9" id="KW-0812">Transmembrane</keyword>
<accession>A0A917KQ32</accession>
<dbReference type="EMBL" id="BMKW01000008">
    <property type="protein sequence ID" value="GGJ22767.1"/>
    <property type="molecule type" value="Genomic_DNA"/>
</dbReference>
<evidence type="ECO:0000256" key="4">
    <source>
        <dbReference type="ARBA" id="ARBA00022692"/>
    </source>
</evidence>
<keyword evidence="5" id="KW-0029">Amino-acid transport</keyword>
<evidence type="ECO:0000256" key="8">
    <source>
        <dbReference type="ARBA" id="ARBA00037998"/>
    </source>
</evidence>
<evidence type="ECO:0000313" key="10">
    <source>
        <dbReference type="EMBL" id="GGJ22767.1"/>
    </source>
</evidence>
<comment type="caution">
    <text evidence="10">The sequence shown here is derived from an EMBL/GenBank/DDBJ whole genome shotgun (WGS) entry which is preliminary data.</text>
</comment>
<dbReference type="PANTHER" id="PTHR11795">
    <property type="entry name" value="BRANCHED-CHAIN AMINO ACID TRANSPORT SYSTEM PERMEASE PROTEIN LIVH"/>
    <property type="match status" value="1"/>
</dbReference>
<proteinExistence type="inferred from homology"/>
<keyword evidence="11" id="KW-1185">Reference proteome</keyword>
<reference evidence="10" key="1">
    <citation type="journal article" date="2014" name="Int. J. Syst. Evol. Microbiol.">
        <title>Complete genome sequence of Corynebacterium casei LMG S-19264T (=DSM 44701T), isolated from a smear-ripened cheese.</title>
        <authorList>
            <consortium name="US DOE Joint Genome Institute (JGI-PGF)"/>
            <person name="Walter F."/>
            <person name="Albersmeier A."/>
            <person name="Kalinowski J."/>
            <person name="Ruckert C."/>
        </authorList>
    </citation>
    <scope>NUCLEOTIDE SEQUENCE</scope>
    <source>
        <strain evidence="10">CGMCC 1.3617</strain>
    </source>
</reference>
<keyword evidence="6 9" id="KW-1133">Transmembrane helix</keyword>
<gene>
    <name evidence="10" type="ORF">GCM10011320_32510</name>
</gene>
<comment type="similarity">
    <text evidence="8">Belongs to the binding-protein-dependent transport system permease family. LivHM subfamily.</text>
</comment>
<evidence type="ECO:0000256" key="1">
    <source>
        <dbReference type="ARBA" id="ARBA00004651"/>
    </source>
</evidence>
<organism evidence="10 11">
    <name type="scientific">Neoroseomonas lacus</name>
    <dbReference type="NCBI Taxonomy" id="287609"/>
    <lineage>
        <taxon>Bacteria</taxon>
        <taxon>Pseudomonadati</taxon>
        <taxon>Pseudomonadota</taxon>
        <taxon>Alphaproteobacteria</taxon>
        <taxon>Acetobacterales</taxon>
        <taxon>Acetobacteraceae</taxon>
        <taxon>Neoroseomonas</taxon>
    </lineage>
</organism>
<reference evidence="10" key="2">
    <citation type="submission" date="2020-09" db="EMBL/GenBank/DDBJ databases">
        <authorList>
            <person name="Sun Q."/>
            <person name="Zhou Y."/>
        </authorList>
    </citation>
    <scope>NUCLEOTIDE SEQUENCE</scope>
    <source>
        <strain evidence="10">CGMCC 1.3617</strain>
    </source>
</reference>
<feature type="transmembrane region" description="Helical" evidence="9">
    <location>
        <begin position="105"/>
        <end position="123"/>
    </location>
</feature>
<feature type="transmembrane region" description="Helical" evidence="9">
    <location>
        <begin position="69"/>
        <end position="93"/>
    </location>
</feature>
<dbReference type="Proteomes" id="UP000661507">
    <property type="component" value="Unassembled WGS sequence"/>
</dbReference>
<evidence type="ECO:0000256" key="7">
    <source>
        <dbReference type="ARBA" id="ARBA00023136"/>
    </source>
</evidence>
<keyword evidence="3" id="KW-1003">Cell membrane</keyword>
<dbReference type="GO" id="GO:0022857">
    <property type="term" value="F:transmembrane transporter activity"/>
    <property type="evidence" value="ECO:0007669"/>
    <property type="project" value="InterPro"/>
</dbReference>
<feature type="transmembrane region" description="Helical" evidence="9">
    <location>
        <begin position="12"/>
        <end position="36"/>
    </location>
</feature>
<dbReference type="Pfam" id="PF02653">
    <property type="entry name" value="BPD_transp_2"/>
    <property type="match status" value="1"/>
</dbReference>
<dbReference type="AlphaFoldDB" id="A0A917KQ32"/>
<feature type="transmembrane region" description="Helical" evidence="9">
    <location>
        <begin position="271"/>
        <end position="290"/>
    </location>
</feature>
<dbReference type="CDD" id="cd06582">
    <property type="entry name" value="TM_PBP1_LivH_like"/>
    <property type="match status" value="1"/>
</dbReference>
<keyword evidence="2" id="KW-0813">Transport</keyword>
<dbReference type="PANTHER" id="PTHR11795:SF445">
    <property type="entry name" value="AMINO ACID ABC TRANSPORTER PERMEASE PROTEIN"/>
    <property type="match status" value="1"/>
</dbReference>
<dbReference type="InterPro" id="IPR052157">
    <property type="entry name" value="BCAA_transport_permease"/>
</dbReference>
<dbReference type="GO" id="GO:0005886">
    <property type="term" value="C:plasma membrane"/>
    <property type="evidence" value="ECO:0007669"/>
    <property type="project" value="UniProtKB-SubCell"/>
</dbReference>
<dbReference type="GO" id="GO:0006865">
    <property type="term" value="P:amino acid transport"/>
    <property type="evidence" value="ECO:0007669"/>
    <property type="project" value="UniProtKB-KW"/>
</dbReference>
<feature type="transmembrane region" description="Helical" evidence="9">
    <location>
        <begin position="43"/>
        <end position="63"/>
    </location>
</feature>
<keyword evidence="7 9" id="KW-0472">Membrane</keyword>
<feature type="transmembrane region" description="Helical" evidence="9">
    <location>
        <begin position="143"/>
        <end position="166"/>
    </location>
</feature>
<evidence type="ECO:0000256" key="6">
    <source>
        <dbReference type="ARBA" id="ARBA00022989"/>
    </source>
</evidence>
<evidence type="ECO:0000313" key="11">
    <source>
        <dbReference type="Proteomes" id="UP000661507"/>
    </source>
</evidence>
<comment type="subcellular location">
    <subcellularLocation>
        <location evidence="1">Cell membrane</location>
        <topology evidence="1">Multi-pass membrane protein</topology>
    </subcellularLocation>
</comment>
<protein>
    <submittedName>
        <fullName evidence="10">Branched-chain amino acid ABC transporter permease</fullName>
    </submittedName>
</protein>
<evidence type="ECO:0000256" key="9">
    <source>
        <dbReference type="SAM" id="Phobius"/>
    </source>
</evidence>
<evidence type="ECO:0000256" key="5">
    <source>
        <dbReference type="ARBA" id="ARBA00022970"/>
    </source>
</evidence>
<name>A0A917KQ32_9PROT</name>